<protein>
    <recommendedName>
        <fullName evidence="1">DUF1985 domain-containing protein</fullName>
    </recommendedName>
</protein>
<evidence type="ECO:0000313" key="2">
    <source>
        <dbReference type="EMBL" id="KAJ0184680.1"/>
    </source>
</evidence>
<dbReference type="Proteomes" id="UP000235145">
    <property type="component" value="Unassembled WGS sequence"/>
</dbReference>
<reference evidence="2 3" key="1">
    <citation type="journal article" date="2017" name="Nat. Commun.">
        <title>Genome assembly with in vitro proximity ligation data and whole-genome triplication in lettuce.</title>
        <authorList>
            <person name="Reyes-Chin-Wo S."/>
            <person name="Wang Z."/>
            <person name="Yang X."/>
            <person name="Kozik A."/>
            <person name="Arikit S."/>
            <person name="Song C."/>
            <person name="Xia L."/>
            <person name="Froenicke L."/>
            <person name="Lavelle D.O."/>
            <person name="Truco M.J."/>
            <person name="Xia R."/>
            <person name="Zhu S."/>
            <person name="Xu C."/>
            <person name="Xu H."/>
            <person name="Xu X."/>
            <person name="Cox K."/>
            <person name="Korf I."/>
            <person name="Meyers B.C."/>
            <person name="Michelmore R.W."/>
        </authorList>
    </citation>
    <scope>NUCLEOTIDE SEQUENCE [LARGE SCALE GENOMIC DNA]</scope>
    <source>
        <strain evidence="3">cv. Salinas</strain>
        <tissue evidence="2">Seedlings</tissue>
    </source>
</reference>
<accession>A0A9R1UCN4</accession>
<evidence type="ECO:0000259" key="1">
    <source>
        <dbReference type="Pfam" id="PF09331"/>
    </source>
</evidence>
<dbReference type="Pfam" id="PF09331">
    <property type="entry name" value="DUF1985"/>
    <property type="match status" value="1"/>
</dbReference>
<dbReference type="AlphaFoldDB" id="A0A9R1UCN4"/>
<dbReference type="InterPro" id="IPR015410">
    <property type="entry name" value="DUF1985"/>
</dbReference>
<keyword evidence="3" id="KW-1185">Reference proteome</keyword>
<comment type="caution">
    <text evidence="2">The sequence shown here is derived from an EMBL/GenBank/DDBJ whole genome shotgun (WGS) entry which is preliminary data.</text>
</comment>
<gene>
    <name evidence="2" type="ORF">LSAT_V11C900485880</name>
</gene>
<evidence type="ECO:0000313" key="3">
    <source>
        <dbReference type="Proteomes" id="UP000235145"/>
    </source>
</evidence>
<organism evidence="2 3">
    <name type="scientific">Lactuca sativa</name>
    <name type="common">Garden lettuce</name>
    <dbReference type="NCBI Taxonomy" id="4236"/>
    <lineage>
        <taxon>Eukaryota</taxon>
        <taxon>Viridiplantae</taxon>
        <taxon>Streptophyta</taxon>
        <taxon>Embryophyta</taxon>
        <taxon>Tracheophyta</taxon>
        <taxon>Spermatophyta</taxon>
        <taxon>Magnoliopsida</taxon>
        <taxon>eudicotyledons</taxon>
        <taxon>Gunneridae</taxon>
        <taxon>Pentapetalae</taxon>
        <taxon>asterids</taxon>
        <taxon>campanulids</taxon>
        <taxon>Asterales</taxon>
        <taxon>Asteraceae</taxon>
        <taxon>Cichorioideae</taxon>
        <taxon>Cichorieae</taxon>
        <taxon>Lactucinae</taxon>
        <taxon>Lactuca</taxon>
    </lineage>
</organism>
<proteinExistence type="predicted"/>
<name>A0A9R1UCN4_LACSA</name>
<dbReference type="PANTHER" id="PTHR48449:SF1">
    <property type="entry name" value="DUF1985 DOMAIN-CONTAINING PROTEIN"/>
    <property type="match status" value="1"/>
</dbReference>
<dbReference type="PANTHER" id="PTHR48449">
    <property type="entry name" value="DUF1985 DOMAIN-CONTAINING PROTEIN"/>
    <property type="match status" value="1"/>
</dbReference>
<dbReference type="EMBL" id="NBSK02000009">
    <property type="protein sequence ID" value="KAJ0184680.1"/>
    <property type="molecule type" value="Genomic_DNA"/>
</dbReference>
<sequence length="213" mass="24593">MMGHLSVKASCHKLHEVLSRLNGPSGEGLLIHRLLLHMLRPTAEMDAAERLYFRFSRHTLSFGSEEFCLVTGLYMGRCPKSRIEFSTMYKHVYGENTFRSRVFPYRTDTSLVVEDLEFLILNQRFNDISAQDGVRVILLYILNQGFLGKELNDKVTKESLFSWGSYLWSKTYPKLSGMFKKFEDHMSNHPTKAIVYTLSGFVIPLKLLLTLIN</sequence>
<feature type="domain" description="DUF1985" evidence="1">
    <location>
        <begin position="44"/>
        <end position="162"/>
    </location>
</feature>